<protein>
    <recommendedName>
        <fullName evidence="4">PEP-CTERM sorting domain-containing protein</fullName>
    </recommendedName>
</protein>
<keyword evidence="1" id="KW-0472">Membrane</keyword>
<dbReference type="RefSeq" id="WP_205702698.1">
    <property type="nucleotide sequence ID" value="NZ_SACR01000004.1"/>
</dbReference>
<keyword evidence="1" id="KW-0812">Transmembrane</keyword>
<evidence type="ECO:0000256" key="1">
    <source>
        <dbReference type="SAM" id="Phobius"/>
    </source>
</evidence>
<keyword evidence="3" id="KW-1185">Reference proteome</keyword>
<comment type="caution">
    <text evidence="2">The sequence shown here is derived from an EMBL/GenBank/DDBJ whole genome shotgun (WGS) entry which is preliminary data.</text>
</comment>
<reference evidence="2 3" key="1">
    <citation type="submission" date="2019-01" db="EMBL/GenBank/DDBJ databases">
        <authorList>
            <person name="Chen W.-M."/>
        </authorList>
    </citation>
    <scope>NUCLEOTIDE SEQUENCE [LARGE SCALE GENOMIC DNA]</scope>
    <source>
        <strain evidence="2 3">KYPY4</strain>
    </source>
</reference>
<dbReference type="AlphaFoldDB" id="A0A437REI0"/>
<organism evidence="2 3">
    <name type="scientific">Rubrivivax rivuli</name>
    <dbReference type="NCBI Taxonomy" id="1862385"/>
    <lineage>
        <taxon>Bacteria</taxon>
        <taxon>Pseudomonadati</taxon>
        <taxon>Pseudomonadota</taxon>
        <taxon>Betaproteobacteria</taxon>
        <taxon>Burkholderiales</taxon>
        <taxon>Sphaerotilaceae</taxon>
        <taxon>Rubrivivax</taxon>
    </lineage>
</organism>
<evidence type="ECO:0000313" key="3">
    <source>
        <dbReference type="Proteomes" id="UP000285575"/>
    </source>
</evidence>
<keyword evidence="1" id="KW-1133">Transmembrane helix</keyword>
<gene>
    <name evidence="2" type="ORF">EOE66_13285</name>
</gene>
<sequence length="241" mass="25001">MLAVAARAELVTISGTDFDLTYDTTKLGLFGAPSLAGNSIFFTFSGFVAESLNGQGAVTQNSTISGLVLTARNGFQFGELVLVELGDYKLSGAGSRVDVQGRLRAFDMSAPITTQTVAALELEPGSSLAMANGLLHEWAATARIDGNSAVQPVPSVFGVATNAIQARPRALGVSIENQLTAYTEATSMGLHQAFIEKKFAGVQMLVAPVPLPSTAALAGAGLLAGLGLWLRGRQHRHAKAA</sequence>
<dbReference type="EMBL" id="SACR01000004">
    <property type="protein sequence ID" value="RVU45124.1"/>
    <property type="molecule type" value="Genomic_DNA"/>
</dbReference>
<name>A0A437REI0_9BURK</name>
<feature type="transmembrane region" description="Helical" evidence="1">
    <location>
        <begin position="211"/>
        <end position="230"/>
    </location>
</feature>
<proteinExistence type="predicted"/>
<dbReference type="Proteomes" id="UP000285575">
    <property type="component" value="Unassembled WGS sequence"/>
</dbReference>
<accession>A0A437REI0</accession>
<evidence type="ECO:0008006" key="4">
    <source>
        <dbReference type="Google" id="ProtNLM"/>
    </source>
</evidence>
<evidence type="ECO:0000313" key="2">
    <source>
        <dbReference type="EMBL" id="RVU45124.1"/>
    </source>
</evidence>